<evidence type="ECO:0000256" key="1">
    <source>
        <dbReference type="SAM" id="Phobius"/>
    </source>
</evidence>
<gene>
    <name evidence="4" type="primary">LOC111103008</name>
</gene>
<accession>A0A8B8AKI7</accession>
<dbReference type="RefSeq" id="XP_022291695.1">
    <property type="nucleotide sequence ID" value="XM_022435987.1"/>
</dbReference>
<dbReference type="OrthoDB" id="6205355at2759"/>
<dbReference type="GeneID" id="111103008"/>
<dbReference type="AlphaFoldDB" id="A0A8B8AKI7"/>
<keyword evidence="2" id="KW-0732">Signal</keyword>
<name>A0A8B8AKI7_CRAVI</name>
<feature type="signal peptide" evidence="2">
    <location>
        <begin position="1"/>
        <end position="24"/>
    </location>
</feature>
<evidence type="ECO:0000256" key="2">
    <source>
        <dbReference type="SAM" id="SignalP"/>
    </source>
</evidence>
<organism evidence="3 4">
    <name type="scientific">Crassostrea virginica</name>
    <name type="common">Eastern oyster</name>
    <dbReference type="NCBI Taxonomy" id="6565"/>
    <lineage>
        <taxon>Eukaryota</taxon>
        <taxon>Metazoa</taxon>
        <taxon>Spiralia</taxon>
        <taxon>Lophotrochozoa</taxon>
        <taxon>Mollusca</taxon>
        <taxon>Bivalvia</taxon>
        <taxon>Autobranchia</taxon>
        <taxon>Pteriomorphia</taxon>
        <taxon>Ostreida</taxon>
        <taxon>Ostreoidea</taxon>
        <taxon>Ostreidae</taxon>
        <taxon>Crassostrea</taxon>
    </lineage>
</organism>
<evidence type="ECO:0000313" key="3">
    <source>
        <dbReference type="Proteomes" id="UP000694844"/>
    </source>
</evidence>
<feature type="chain" id="PRO_5034195573" evidence="2">
    <location>
        <begin position="25"/>
        <end position="122"/>
    </location>
</feature>
<dbReference type="Gene3D" id="2.170.300.10">
    <property type="entry name" value="Tie2 ligand-binding domain superfamily"/>
    <property type="match status" value="1"/>
</dbReference>
<feature type="transmembrane region" description="Helical" evidence="1">
    <location>
        <begin position="90"/>
        <end position="112"/>
    </location>
</feature>
<dbReference type="KEGG" id="cvn:111103008"/>
<keyword evidence="3" id="KW-1185">Reference proteome</keyword>
<keyword evidence="1" id="KW-0472">Membrane</keyword>
<reference evidence="4" key="1">
    <citation type="submission" date="2025-08" db="UniProtKB">
        <authorList>
            <consortium name="RefSeq"/>
        </authorList>
    </citation>
    <scope>IDENTIFICATION</scope>
    <source>
        <tissue evidence="4">Whole sample</tissue>
    </source>
</reference>
<keyword evidence="1" id="KW-0812">Transmembrane</keyword>
<evidence type="ECO:0000313" key="4">
    <source>
        <dbReference type="RefSeq" id="XP_022291695.1"/>
    </source>
</evidence>
<keyword evidence="1" id="KW-1133">Transmembrane helix</keyword>
<protein>
    <submittedName>
        <fullName evidence="4">Uncharacterized protein LOC111103008</fullName>
    </submittedName>
</protein>
<sequence>MTVFFTTLIIVKIMISCVDKEVTAECVQGYHGSDCSLPCRYPSYGEYCQLQCHCKMEHCNHISGCSNSVSYNENWHEGALPNRPFFQRTVMFTSICTLGSVFLVLTIIYCAINRRSCHCETS</sequence>
<dbReference type="Proteomes" id="UP000694844">
    <property type="component" value="Chromosome 7"/>
</dbReference>
<proteinExistence type="predicted"/>